<reference evidence="2 3" key="1">
    <citation type="submission" date="2020-09" db="EMBL/GenBank/DDBJ databases">
        <title>De no assembly of potato wild relative species, Solanum commersonii.</title>
        <authorList>
            <person name="Cho K."/>
        </authorList>
    </citation>
    <scope>NUCLEOTIDE SEQUENCE [LARGE SCALE GENOMIC DNA]</scope>
    <source>
        <strain evidence="2">LZ3.2</strain>
        <tissue evidence="2">Leaf</tissue>
    </source>
</reference>
<name>A0A9J5ZGT3_SOLCO</name>
<dbReference type="OrthoDB" id="10401627at2759"/>
<accession>A0A9J5ZGT3</accession>
<evidence type="ECO:0000313" key="3">
    <source>
        <dbReference type="Proteomes" id="UP000824120"/>
    </source>
</evidence>
<dbReference type="Proteomes" id="UP000824120">
    <property type="component" value="Chromosome 4"/>
</dbReference>
<protein>
    <submittedName>
        <fullName evidence="2">Uncharacterized protein</fullName>
    </submittedName>
</protein>
<organism evidence="2 3">
    <name type="scientific">Solanum commersonii</name>
    <name type="common">Commerson's wild potato</name>
    <name type="synonym">Commerson's nightshade</name>
    <dbReference type="NCBI Taxonomy" id="4109"/>
    <lineage>
        <taxon>Eukaryota</taxon>
        <taxon>Viridiplantae</taxon>
        <taxon>Streptophyta</taxon>
        <taxon>Embryophyta</taxon>
        <taxon>Tracheophyta</taxon>
        <taxon>Spermatophyta</taxon>
        <taxon>Magnoliopsida</taxon>
        <taxon>eudicotyledons</taxon>
        <taxon>Gunneridae</taxon>
        <taxon>Pentapetalae</taxon>
        <taxon>asterids</taxon>
        <taxon>lamiids</taxon>
        <taxon>Solanales</taxon>
        <taxon>Solanaceae</taxon>
        <taxon>Solanoideae</taxon>
        <taxon>Solaneae</taxon>
        <taxon>Solanum</taxon>
    </lineage>
</organism>
<gene>
    <name evidence="2" type="ORF">H5410_023412</name>
</gene>
<dbReference type="AlphaFoldDB" id="A0A9J5ZGT3"/>
<feature type="region of interest" description="Disordered" evidence="1">
    <location>
        <begin position="24"/>
        <end position="43"/>
    </location>
</feature>
<keyword evidence="3" id="KW-1185">Reference proteome</keyword>
<comment type="caution">
    <text evidence="2">The sequence shown here is derived from an EMBL/GenBank/DDBJ whole genome shotgun (WGS) entry which is preliminary data.</text>
</comment>
<proteinExistence type="predicted"/>
<evidence type="ECO:0000256" key="1">
    <source>
        <dbReference type="SAM" id="MobiDB-lite"/>
    </source>
</evidence>
<dbReference type="EMBL" id="JACXVP010000004">
    <property type="protein sequence ID" value="KAG5612131.1"/>
    <property type="molecule type" value="Genomic_DNA"/>
</dbReference>
<feature type="region of interest" description="Disordered" evidence="1">
    <location>
        <begin position="85"/>
        <end position="105"/>
    </location>
</feature>
<evidence type="ECO:0000313" key="2">
    <source>
        <dbReference type="EMBL" id="KAG5612131.1"/>
    </source>
</evidence>
<sequence length="113" mass="12459">MVVEADLSIVEATTMQIDAIKHEEVEPASSLDGSQGTLVDEEDKATDIKEETGHMLQQELLSLGAYHLRYCQVIESFAMTPRGTFRHQQKKGQNSSSTEIAMDHTLVGVKTVP</sequence>